<evidence type="ECO:0000256" key="9">
    <source>
        <dbReference type="ARBA" id="ARBA00022692"/>
    </source>
</evidence>
<evidence type="ECO:0000313" key="23">
    <source>
        <dbReference type="EMBL" id="GGX71162.1"/>
    </source>
</evidence>
<keyword evidence="8" id="KW-1003">Cell membrane</keyword>
<dbReference type="GO" id="GO:0008121">
    <property type="term" value="F:quinol-cytochrome-c reductase activity"/>
    <property type="evidence" value="ECO:0007669"/>
    <property type="project" value="UniProtKB-EC"/>
</dbReference>
<evidence type="ECO:0000256" key="2">
    <source>
        <dbReference type="ARBA" id="ARBA00004162"/>
    </source>
</evidence>
<evidence type="ECO:0000256" key="17">
    <source>
        <dbReference type="ARBA" id="ARBA00023136"/>
    </source>
</evidence>
<comment type="catalytic activity">
    <reaction evidence="19 20">
        <text>a quinol + 2 Fe(III)-[cytochrome c](out) = a quinone + 2 Fe(II)-[cytochrome c](out) + 2 H(+)(out)</text>
        <dbReference type="Rhea" id="RHEA:11484"/>
        <dbReference type="Rhea" id="RHEA-COMP:10350"/>
        <dbReference type="Rhea" id="RHEA-COMP:14399"/>
        <dbReference type="ChEBI" id="CHEBI:15378"/>
        <dbReference type="ChEBI" id="CHEBI:24646"/>
        <dbReference type="ChEBI" id="CHEBI:29033"/>
        <dbReference type="ChEBI" id="CHEBI:29034"/>
        <dbReference type="ChEBI" id="CHEBI:132124"/>
        <dbReference type="EC" id="7.1.1.8"/>
    </reaction>
</comment>
<dbReference type="PROSITE" id="PS51296">
    <property type="entry name" value="RIESKE"/>
    <property type="match status" value="1"/>
</dbReference>
<dbReference type="Gene3D" id="2.102.10.10">
    <property type="entry name" value="Rieske [2Fe-2S] iron-sulphur domain"/>
    <property type="match status" value="1"/>
</dbReference>
<dbReference type="PRINTS" id="PR00162">
    <property type="entry name" value="RIESKE"/>
</dbReference>
<dbReference type="EC" id="7.1.1.8" evidence="5 20"/>
<evidence type="ECO:0000256" key="10">
    <source>
        <dbReference type="ARBA" id="ARBA00022714"/>
    </source>
</evidence>
<evidence type="ECO:0000256" key="14">
    <source>
        <dbReference type="ARBA" id="ARBA00022989"/>
    </source>
</evidence>
<evidence type="ECO:0000256" key="11">
    <source>
        <dbReference type="ARBA" id="ARBA00022723"/>
    </source>
</evidence>
<keyword evidence="24" id="KW-1185">Reference proteome</keyword>
<keyword evidence="10" id="KW-0001">2Fe-2S</keyword>
<keyword evidence="9 20" id="KW-0812">Transmembrane</keyword>
<keyword evidence="15" id="KW-0408">Iron</keyword>
<evidence type="ECO:0000256" key="21">
    <source>
        <dbReference type="RuleBase" id="RU004497"/>
    </source>
</evidence>
<dbReference type="PROSITE" id="PS51318">
    <property type="entry name" value="TAT"/>
    <property type="match status" value="1"/>
</dbReference>
<sequence length="183" mass="19720">MEDPKPAKPRRDFLFIATGAVAAIGVAAVAKPLVGQWSPAGDTVAKYGLDVDLSKLQAGEQILVHVVGRPVAIRYRTPAEIAAAQADDDADMIDPATDRSRLRPKPDGSFDPRFLVFVPICTHFGCFVVGEAGDFDGWYCPCHGAHFDTSGRVRKPPAPTNMAIPPYKWVSDTVISIAYLNPS</sequence>
<protein>
    <recommendedName>
        <fullName evidence="6 20">Ubiquinol-cytochrome c reductase iron-sulfur subunit</fullName>
        <ecNumber evidence="5 20">7.1.1.8</ecNumber>
    </recommendedName>
</protein>
<evidence type="ECO:0000256" key="18">
    <source>
        <dbReference type="ARBA" id="ARBA00023157"/>
    </source>
</evidence>
<evidence type="ECO:0000256" key="6">
    <source>
        <dbReference type="ARBA" id="ARBA00019816"/>
    </source>
</evidence>
<accession>A0A918KS56</accession>
<dbReference type="InterPro" id="IPR006311">
    <property type="entry name" value="TAT_signal"/>
</dbReference>
<evidence type="ECO:0000256" key="4">
    <source>
        <dbReference type="ARBA" id="ARBA00011649"/>
    </source>
</evidence>
<dbReference type="EMBL" id="BMYV01000002">
    <property type="protein sequence ID" value="GGX71162.1"/>
    <property type="molecule type" value="Genomic_DNA"/>
</dbReference>
<evidence type="ECO:0000256" key="5">
    <source>
        <dbReference type="ARBA" id="ARBA00012951"/>
    </source>
</evidence>
<keyword evidence="7 20" id="KW-0813">Transport</keyword>
<evidence type="ECO:0000256" key="15">
    <source>
        <dbReference type="ARBA" id="ARBA00023004"/>
    </source>
</evidence>
<dbReference type="GO" id="GO:0051537">
    <property type="term" value="F:2 iron, 2 sulfur cluster binding"/>
    <property type="evidence" value="ECO:0007669"/>
    <property type="project" value="UniProtKB-KW"/>
</dbReference>
<evidence type="ECO:0000256" key="20">
    <source>
        <dbReference type="RuleBase" id="RU004494"/>
    </source>
</evidence>
<evidence type="ECO:0000256" key="8">
    <source>
        <dbReference type="ARBA" id="ARBA00022475"/>
    </source>
</evidence>
<dbReference type="InterPro" id="IPR036922">
    <property type="entry name" value="Rieske_2Fe-2S_sf"/>
</dbReference>
<evidence type="ECO:0000256" key="3">
    <source>
        <dbReference type="ARBA" id="ARBA00010651"/>
    </source>
</evidence>
<dbReference type="PANTHER" id="PTHR10134">
    <property type="entry name" value="CYTOCHROME B-C1 COMPLEX SUBUNIT RIESKE, MITOCHONDRIAL"/>
    <property type="match status" value="1"/>
</dbReference>
<keyword evidence="12" id="KW-1278">Translocase</keyword>
<keyword evidence="17 20" id="KW-0472">Membrane</keyword>
<comment type="function">
    <text evidence="1">Component of the ubiquinol-cytochrome c reductase complex (complex III or cytochrome b-c1 complex), which is a respiratory chain that generates an electrochemical potential coupled to ATP synthesis.</text>
</comment>
<dbReference type="Proteomes" id="UP000600865">
    <property type="component" value="Unassembled WGS sequence"/>
</dbReference>
<dbReference type="InterPro" id="IPR005805">
    <property type="entry name" value="Rieske_Fe-S_prot_C"/>
</dbReference>
<dbReference type="CDD" id="cd03470">
    <property type="entry name" value="Rieske_cytochrome_bc1"/>
    <property type="match status" value="1"/>
</dbReference>
<dbReference type="RefSeq" id="WP_189585586.1">
    <property type="nucleotide sequence ID" value="NZ_BMYV01000002.1"/>
</dbReference>
<feature type="transmembrane region" description="Helical" evidence="20">
    <location>
        <begin position="12"/>
        <end position="30"/>
    </location>
</feature>
<proteinExistence type="inferred from homology"/>
<comment type="similarity">
    <text evidence="3">Belongs to the Rieske iron-sulfur protein family.</text>
</comment>
<keyword evidence="13 20" id="KW-0249">Electron transport</keyword>
<dbReference type="InterPro" id="IPR014349">
    <property type="entry name" value="Rieske_Fe-S_prot"/>
</dbReference>
<dbReference type="Gene3D" id="1.20.5.510">
    <property type="entry name" value="Single helix bin"/>
    <property type="match status" value="1"/>
</dbReference>
<dbReference type="AlphaFoldDB" id="A0A918KS56"/>
<keyword evidence="18" id="KW-1015">Disulfide bond</keyword>
<feature type="domain" description="Rieske" evidence="22">
    <location>
        <begin position="111"/>
        <end position="176"/>
    </location>
</feature>
<evidence type="ECO:0000256" key="16">
    <source>
        <dbReference type="ARBA" id="ARBA00023014"/>
    </source>
</evidence>
<dbReference type="InterPro" id="IPR017941">
    <property type="entry name" value="Rieske_2Fe-2S"/>
</dbReference>
<evidence type="ECO:0000256" key="13">
    <source>
        <dbReference type="ARBA" id="ARBA00022982"/>
    </source>
</evidence>
<dbReference type="NCBIfam" id="TIGR01416">
    <property type="entry name" value="Rieske_proteo"/>
    <property type="match status" value="1"/>
</dbReference>
<dbReference type="GO" id="GO:0046872">
    <property type="term" value="F:metal ion binding"/>
    <property type="evidence" value="ECO:0007669"/>
    <property type="project" value="UniProtKB-KW"/>
</dbReference>
<dbReference type="GO" id="GO:0005886">
    <property type="term" value="C:plasma membrane"/>
    <property type="evidence" value="ECO:0007669"/>
    <property type="project" value="UniProtKB-SubCell"/>
</dbReference>
<name>A0A918KS56_9PROT</name>
<evidence type="ECO:0000256" key="19">
    <source>
        <dbReference type="ARBA" id="ARBA00029351"/>
    </source>
</evidence>
<keyword evidence="14 20" id="KW-1133">Transmembrane helix</keyword>
<organism evidence="23 24">
    <name type="scientific">Litorimonas cladophorae</name>
    <dbReference type="NCBI Taxonomy" id="1220491"/>
    <lineage>
        <taxon>Bacteria</taxon>
        <taxon>Pseudomonadati</taxon>
        <taxon>Pseudomonadota</taxon>
        <taxon>Alphaproteobacteria</taxon>
        <taxon>Maricaulales</taxon>
        <taxon>Robiginitomaculaceae</taxon>
    </lineage>
</organism>
<gene>
    <name evidence="23" type="primary">fbcF</name>
    <name evidence="23" type="ORF">GCM10011309_21650</name>
</gene>
<dbReference type="Pfam" id="PF10399">
    <property type="entry name" value="UCR_Fe-S_N"/>
    <property type="match status" value="1"/>
</dbReference>
<dbReference type="Pfam" id="PF00355">
    <property type="entry name" value="Rieske"/>
    <property type="match status" value="1"/>
</dbReference>
<evidence type="ECO:0000256" key="1">
    <source>
        <dbReference type="ARBA" id="ARBA00002444"/>
    </source>
</evidence>
<keyword evidence="11" id="KW-0479">Metal-binding</keyword>
<comment type="subunit">
    <text evidence="4 21">The main subunits of complex b-c1 are: cytochrome b, cytochrome c1 and the Rieske protein.</text>
</comment>
<dbReference type="InterPro" id="IPR006317">
    <property type="entry name" value="Ubiquinol_cyt_c_Rdtase_Fe-S-su"/>
</dbReference>
<comment type="miscellaneous">
    <text evidence="20">The Rieske protein is a high potential 2Fe-2S protein.</text>
</comment>
<evidence type="ECO:0000259" key="22">
    <source>
        <dbReference type="PROSITE" id="PS51296"/>
    </source>
</evidence>
<comment type="subcellular location">
    <subcellularLocation>
        <location evidence="2">Cell membrane</location>
        <topology evidence="2">Single-pass membrane protein</topology>
    </subcellularLocation>
</comment>
<evidence type="ECO:0000313" key="24">
    <source>
        <dbReference type="Proteomes" id="UP000600865"/>
    </source>
</evidence>
<comment type="cofactor">
    <cofactor evidence="20">
        <name>[2Fe-2S] cluster</name>
        <dbReference type="ChEBI" id="CHEBI:190135"/>
    </cofactor>
    <text evidence="20">Binds 1 [2Fe-2S] cluster per subunit.</text>
</comment>
<comment type="caution">
    <text evidence="23">The sequence shown here is derived from an EMBL/GenBank/DDBJ whole genome shotgun (WGS) entry which is preliminary data.</text>
</comment>
<evidence type="ECO:0000256" key="7">
    <source>
        <dbReference type="ARBA" id="ARBA00022448"/>
    </source>
</evidence>
<dbReference type="SUPFAM" id="SSF50022">
    <property type="entry name" value="ISP domain"/>
    <property type="match status" value="1"/>
</dbReference>
<keyword evidence="16" id="KW-0411">Iron-sulfur</keyword>
<dbReference type="InterPro" id="IPR019470">
    <property type="entry name" value="Ubiq_cytC_Rdtase_Fe-S_su_TAT"/>
</dbReference>
<evidence type="ECO:0000256" key="12">
    <source>
        <dbReference type="ARBA" id="ARBA00022967"/>
    </source>
</evidence>
<reference evidence="23 24" key="1">
    <citation type="journal article" date="2014" name="Int. J. Syst. Evol. Microbiol.">
        <title>Complete genome sequence of Corynebacterium casei LMG S-19264T (=DSM 44701T), isolated from a smear-ripened cheese.</title>
        <authorList>
            <consortium name="US DOE Joint Genome Institute (JGI-PGF)"/>
            <person name="Walter F."/>
            <person name="Albersmeier A."/>
            <person name="Kalinowski J."/>
            <person name="Ruckert C."/>
        </authorList>
    </citation>
    <scope>NUCLEOTIDE SEQUENCE [LARGE SCALE GENOMIC DNA]</scope>
    <source>
        <strain evidence="23 24">KCTC 23968</strain>
    </source>
</reference>